<comment type="subcellular location">
    <subcellularLocation>
        <location evidence="1">Golgi apparatus membrane</location>
        <topology evidence="1">Single-pass type II membrane protein</topology>
    </subcellularLocation>
</comment>
<keyword evidence="8" id="KW-0333">Golgi apparatus</keyword>
<evidence type="ECO:0000256" key="5">
    <source>
        <dbReference type="ARBA" id="ARBA00022692"/>
    </source>
</evidence>
<protein>
    <submittedName>
        <fullName evidence="12">Uncharacterized protein</fullName>
    </submittedName>
</protein>
<keyword evidence="13" id="KW-1185">Reference proteome</keyword>
<evidence type="ECO:0000256" key="3">
    <source>
        <dbReference type="ARBA" id="ARBA00022676"/>
    </source>
</evidence>
<dbReference type="PANTHER" id="PTHR47379:SF3">
    <property type="entry name" value="SIALYLTRANSFERASE-LIKE PROTEIN 2"/>
    <property type="match status" value="1"/>
</dbReference>
<dbReference type="PANTHER" id="PTHR47379">
    <property type="entry name" value="SIALYLTRANSFERASE-LIKE PROTEIN 2"/>
    <property type="match status" value="1"/>
</dbReference>
<name>A0A8T0GWU9_CERPU</name>
<keyword evidence="5 11" id="KW-0812">Transmembrane</keyword>
<evidence type="ECO:0000313" key="13">
    <source>
        <dbReference type="Proteomes" id="UP000822688"/>
    </source>
</evidence>
<feature type="transmembrane region" description="Helical" evidence="11">
    <location>
        <begin position="21"/>
        <end position="40"/>
    </location>
</feature>
<sequence length="354" mass="39715">MAMSVLAAKNFTIRLTRAPSRLVALLMLAMVSPAVFYVGLDAHARAWWNKPTHEGDDLIILENFQQEFVQCVREKAMDLDARPVNACKVKLIFTDESAAMWRDPKTGELEGLVYEFDLCRMITLWEQAPCTILCLPSSHSLVRNSTTILTRDFIDGLPNGWRDYAWKRINKGHSKMCFNATWCKEKLALVLPRTPPLIPRQHGRCAVVGNSGDLLQDLFGAEIDAYDAVIRMNGASVQKYTHYVGEKTTFRILNRGTAKALDKVAALAASVKEVLIIKTTIHDIMSRMIREVPIRNPVYLMVGAPLGRSAKGTGIKAVEFALSVCEQVDIYGFTVDPGYLEWYVLLALLIPWQV</sequence>
<evidence type="ECO:0000256" key="4">
    <source>
        <dbReference type="ARBA" id="ARBA00022679"/>
    </source>
</evidence>
<evidence type="ECO:0000256" key="1">
    <source>
        <dbReference type="ARBA" id="ARBA00004323"/>
    </source>
</evidence>
<evidence type="ECO:0000256" key="2">
    <source>
        <dbReference type="ARBA" id="ARBA00006003"/>
    </source>
</evidence>
<comment type="similarity">
    <text evidence="2">Belongs to the glycosyltransferase 29 family.</text>
</comment>
<dbReference type="Proteomes" id="UP000822688">
    <property type="component" value="Chromosome 9"/>
</dbReference>
<proteinExistence type="inferred from homology"/>
<reference evidence="12" key="1">
    <citation type="submission" date="2020-06" db="EMBL/GenBank/DDBJ databases">
        <title>WGS assembly of Ceratodon purpureus strain R40.</title>
        <authorList>
            <person name="Carey S.B."/>
            <person name="Jenkins J."/>
            <person name="Shu S."/>
            <person name="Lovell J.T."/>
            <person name="Sreedasyam A."/>
            <person name="Maumus F."/>
            <person name="Tiley G.P."/>
            <person name="Fernandez-Pozo N."/>
            <person name="Barry K."/>
            <person name="Chen C."/>
            <person name="Wang M."/>
            <person name="Lipzen A."/>
            <person name="Daum C."/>
            <person name="Saski C.A."/>
            <person name="Payton A.C."/>
            <person name="Mcbreen J.C."/>
            <person name="Conrad R.E."/>
            <person name="Kollar L.M."/>
            <person name="Olsson S."/>
            <person name="Huttunen S."/>
            <person name="Landis J.B."/>
            <person name="Wickett N.J."/>
            <person name="Johnson M.G."/>
            <person name="Rensing S.A."/>
            <person name="Grimwood J."/>
            <person name="Schmutz J."/>
            <person name="Mcdaniel S.F."/>
        </authorList>
    </citation>
    <scope>NUCLEOTIDE SEQUENCE</scope>
    <source>
        <strain evidence="12">R40</strain>
    </source>
</reference>
<keyword evidence="10" id="KW-0325">Glycoprotein</keyword>
<dbReference type="InterPro" id="IPR038578">
    <property type="entry name" value="GT29-like_sf"/>
</dbReference>
<comment type="caution">
    <text evidence="12">The sequence shown here is derived from an EMBL/GenBank/DDBJ whole genome shotgun (WGS) entry which is preliminary data.</text>
</comment>
<evidence type="ECO:0000256" key="7">
    <source>
        <dbReference type="ARBA" id="ARBA00022989"/>
    </source>
</evidence>
<dbReference type="CDD" id="cd19952">
    <property type="entry name" value="GT29"/>
    <property type="match status" value="1"/>
</dbReference>
<keyword evidence="6" id="KW-0735">Signal-anchor</keyword>
<accession>A0A8T0GWU9</accession>
<dbReference type="GO" id="GO:0008373">
    <property type="term" value="F:sialyltransferase activity"/>
    <property type="evidence" value="ECO:0007669"/>
    <property type="project" value="InterPro"/>
</dbReference>
<dbReference type="Pfam" id="PF00777">
    <property type="entry name" value="Glyco_transf_29"/>
    <property type="match status" value="1"/>
</dbReference>
<dbReference type="AlphaFoldDB" id="A0A8T0GWU9"/>
<dbReference type="GO" id="GO:0000139">
    <property type="term" value="C:Golgi membrane"/>
    <property type="evidence" value="ECO:0007669"/>
    <property type="project" value="UniProtKB-SubCell"/>
</dbReference>
<keyword evidence="3" id="KW-0328">Glycosyltransferase</keyword>
<evidence type="ECO:0000313" key="12">
    <source>
        <dbReference type="EMBL" id="KAG0563027.1"/>
    </source>
</evidence>
<evidence type="ECO:0000256" key="10">
    <source>
        <dbReference type="ARBA" id="ARBA00023180"/>
    </source>
</evidence>
<keyword evidence="9 11" id="KW-0472">Membrane</keyword>
<dbReference type="Gene3D" id="3.90.1480.20">
    <property type="entry name" value="Glycosyl transferase family 29"/>
    <property type="match status" value="1"/>
</dbReference>
<keyword evidence="7 11" id="KW-1133">Transmembrane helix</keyword>
<gene>
    <name evidence="12" type="ORF">KC19_9G191300</name>
</gene>
<evidence type="ECO:0000256" key="8">
    <source>
        <dbReference type="ARBA" id="ARBA00023034"/>
    </source>
</evidence>
<dbReference type="EMBL" id="CM026430">
    <property type="protein sequence ID" value="KAG0563027.1"/>
    <property type="molecule type" value="Genomic_DNA"/>
</dbReference>
<keyword evidence="4" id="KW-0808">Transferase</keyword>
<evidence type="ECO:0000256" key="11">
    <source>
        <dbReference type="SAM" id="Phobius"/>
    </source>
</evidence>
<evidence type="ECO:0000256" key="6">
    <source>
        <dbReference type="ARBA" id="ARBA00022968"/>
    </source>
</evidence>
<organism evidence="12 13">
    <name type="scientific">Ceratodon purpureus</name>
    <name type="common">Fire moss</name>
    <name type="synonym">Dicranum purpureum</name>
    <dbReference type="NCBI Taxonomy" id="3225"/>
    <lineage>
        <taxon>Eukaryota</taxon>
        <taxon>Viridiplantae</taxon>
        <taxon>Streptophyta</taxon>
        <taxon>Embryophyta</taxon>
        <taxon>Bryophyta</taxon>
        <taxon>Bryophytina</taxon>
        <taxon>Bryopsida</taxon>
        <taxon>Dicranidae</taxon>
        <taxon>Pseudoditrichales</taxon>
        <taxon>Ditrichaceae</taxon>
        <taxon>Ceratodon</taxon>
    </lineage>
</organism>
<evidence type="ECO:0000256" key="9">
    <source>
        <dbReference type="ARBA" id="ARBA00023136"/>
    </source>
</evidence>
<dbReference type="InterPro" id="IPR001675">
    <property type="entry name" value="Glyco_trans_29"/>
</dbReference>